<dbReference type="Pfam" id="PF07642">
    <property type="entry name" value="BBP2"/>
    <property type="match status" value="1"/>
</dbReference>
<sequence length="240" mass="25900">MKSICIASLCIFSVGLAFGQAEPPKDADDFLGTSFLVSPTPRKFNVTNFGEIQFHAVVTGIGMSQTNAVVGDYNSLVDISNAQIVLKKDSGLFQFYVQSGYYSTPSLGSTYQRAAVQTKDSFGIVPLASISVAPSKNWIFTGGKINSFGGYENTFTYQNANIDRGLLWNQTGNVSKGFQATYKENSVTAALTLNDGFYSNQLSWMGASINYQINSQSSTSLVWAGAIKTNSTNTFITPVL</sequence>
<reference evidence="2" key="1">
    <citation type="submission" date="2023-04" db="EMBL/GenBank/DDBJ databases">
        <title>Genome Encyclopedia of Bacteria and Archaea VI: Functional Genomics of Type Strains.</title>
        <authorList>
            <person name="Whitman W."/>
        </authorList>
    </citation>
    <scope>NUCLEOTIDE SEQUENCE</scope>
    <source>
        <strain evidence="2">Enz.4-51</strain>
    </source>
</reference>
<feature type="signal peptide" evidence="1">
    <location>
        <begin position="1"/>
        <end position="17"/>
    </location>
</feature>
<keyword evidence="1" id="KW-0732">Signal</keyword>
<organism evidence="2 3">
    <name type="scientific">Polynucleobacter sphagniphilus</name>
    <dbReference type="NCBI Taxonomy" id="1743169"/>
    <lineage>
        <taxon>Bacteria</taxon>
        <taxon>Pseudomonadati</taxon>
        <taxon>Pseudomonadota</taxon>
        <taxon>Betaproteobacteria</taxon>
        <taxon>Burkholderiales</taxon>
        <taxon>Burkholderiaceae</taxon>
        <taxon>Polynucleobacter</taxon>
    </lineage>
</organism>
<evidence type="ECO:0000313" key="3">
    <source>
        <dbReference type="Proteomes" id="UP001161160"/>
    </source>
</evidence>
<evidence type="ECO:0000313" key="2">
    <source>
        <dbReference type="EMBL" id="MDH6503610.1"/>
    </source>
</evidence>
<protein>
    <submittedName>
        <fullName evidence="2">Uncharacterized protein</fullName>
    </submittedName>
</protein>
<gene>
    <name evidence="2" type="ORF">M2127_000903</name>
</gene>
<keyword evidence="3" id="KW-1185">Reference proteome</keyword>
<dbReference type="AlphaFoldDB" id="A0AA43M7X2"/>
<evidence type="ECO:0000256" key="1">
    <source>
        <dbReference type="SAM" id="SignalP"/>
    </source>
</evidence>
<dbReference type="EMBL" id="JARXYA010000004">
    <property type="protein sequence ID" value="MDH6503610.1"/>
    <property type="molecule type" value="Genomic_DNA"/>
</dbReference>
<name>A0AA43M7X2_9BURK</name>
<dbReference type="Proteomes" id="UP001161160">
    <property type="component" value="Unassembled WGS sequence"/>
</dbReference>
<proteinExistence type="predicted"/>
<dbReference type="InterPro" id="IPR011486">
    <property type="entry name" value="BBP2"/>
</dbReference>
<accession>A0AA43M7X2</accession>
<feature type="chain" id="PRO_5041393833" evidence="1">
    <location>
        <begin position="18"/>
        <end position="240"/>
    </location>
</feature>
<comment type="caution">
    <text evidence="2">The sequence shown here is derived from an EMBL/GenBank/DDBJ whole genome shotgun (WGS) entry which is preliminary data.</text>
</comment>